<dbReference type="HOGENOM" id="CLU_1185824_0_0_1"/>
<protein>
    <submittedName>
        <fullName evidence="2">Uncharacterized protein</fullName>
    </submittedName>
</protein>
<comment type="caution">
    <text evidence="2">The sequence shown here is derived from an EMBL/GenBank/DDBJ whole genome shotgun (WGS) entry which is preliminary data.</text>
</comment>
<keyword evidence="3" id="KW-1185">Reference proteome</keyword>
<evidence type="ECO:0000313" key="2">
    <source>
        <dbReference type="EMBL" id="CCH47115.1"/>
    </source>
</evidence>
<evidence type="ECO:0000313" key="3">
    <source>
        <dbReference type="Proteomes" id="UP000009328"/>
    </source>
</evidence>
<proteinExistence type="predicted"/>
<dbReference type="EMBL" id="CAIF01000328">
    <property type="protein sequence ID" value="CCH47115.1"/>
    <property type="molecule type" value="Genomic_DNA"/>
</dbReference>
<dbReference type="AlphaFoldDB" id="K0KPB0"/>
<feature type="region of interest" description="Disordered" evidence="1">
    <location>
        <begin position="134"/>
        <end position="155"/>
    </location>
</feature>
<sequence>MSQAKESLIGINHGKLLEYTTSIQTLSKDLLHHLLSDGITKQTLYTFSDSLKWKDIINNTQKIKDTHENSDQGFDCNKVQVRQARMKNMNSCTRYAKCTICKKSILKLTMNKQKNRNKYECDIKILNPKCDRVRVKDSLPPSSPPEEESDDSLQGNQEYEMRFRTMARKTTLHAVPIERLENSMTILDDLKRKYKDEPLFDGLFIQLEKDLEEAEDCRSDVTVKDYDTTTVISE</sequence>
<evidence type="ECO:0000256" key="1">
    <source>
        <dbReference type="SAM" id="MobiDB-lite"/>
    </source>
</evidence>
<accession>K0KPB0</accession>
<gene>
    <name evidence="2" type="ORF">BN7_6726</name>
</gene>
<dbReference type="InParanoid" id="K0KPB0"/>
<reference evidence="2 3" key="1">
    <citation type="journal article" date="2012" name="Eukaryot. Cell">
        <title>Draft genome sequence of Wickerhamomyces ciferrii NRRL Y-1031 F-60-10.</title>
        <authorList>
            <person name="Schneider J."/>
            <person name="Andrea H."/>
            <person name="Blom J."/>
            <person name="Jaenicke S."/>
            <person name="Ruckert C."/>
            <person name="Schorsch C."/>
            <person name="Szczepanowski R."/>
            <person name="Farwick M."/>
            <person name="Goesmann A."/>
            <person name="Puhler A."/>
            <person name="Schaffer S."/>
            <person name="Tauch A."/>
            <person name="Kohler T."/>
            <person name="Brinkrolf K."/>
        </authorList>
    </citation>
    <scope>NUCLEOTIDE SEQUENCE [LARGE SCALE GENOMIC DNA]</scope>
    <source>
        <strain evidence="3">ATCC 14091 / BCRC 22168 / CBS 111 / JCM 3599 / NBRC 0793 / NRRL Y-1031 F-60-10</strain>
    </source>
</reference>
<organism evidence="2 3">
    <name type="scientific">Wickerhamomyces ciferrii (strain ATCC 14091 / BCRC 22168 / CBS 111 / JCM 3599 / NBRC 0793 / NRRL Y-1031 F-60-10)</name>
    <name type="common">Yeast</name>
    <name type="synonym">Pichia ciferrii</name>
    <dbReference type="NCBI Taxonomy" id="1206466"/>
    <lineage>
        <taxon>Eukaryota</taxon>
        <taxon>Fungi</taxon>
        <taxon>Dikarya</taxon>
        <taxon>Ascomycota</taxon>
        <taxon>Saccharomycotina</taxon>
        <taxon>Saccharomycetes</taxon>
        <taxon>Phaffomycetales</taxon>
        <taxon>Wickerhamomycetaceae</taxon>
        <taxon>Wickerhamomyces</taxon>
    </lineage>
</organism>
<name>K0KPB0_WICCF</name>
<dbReference type="Proteomes" id="UP000009328">
    <property type="component" value="Unassembled WGS sequence"/>
</dbReference>